<evidence type="ECO:0000256" key="1">
    <source>
        <dbReference type="ARBA" id="ARBA00008226"/>
    </source>
</evidence>
<dbReference type="PROSITE" id="PS50860">
    <property type="entry name" value="AA_TRNA_LIGASE_II_ALA"/>
    <property type="match status" value="1"/>
</dbReference>
<keyword evidence="12" id="KW-0648">Protein biosynthesis</keyword>
<evidence type="ECO:0000256" key="6">
    <source>
        <dbReference type="ARBA" id="ARBA00022598"/>
    </source>
</evidence>
<dbReference type="Gene3D" id="3.10.310.40">
    <property type="match status" value="1"/>
</dbReference>
<feature type="coiled-coil region" evidence="14">
    <location>
        <begin position="160"/>
        <end position="187"/>
    </location>
</feature>
<keyword evidence="13" id="KW-0030">Aminoacyl-tRNA synthetase</keyword>
<evidence type="ECO:0000256" key="3">
    <source>
        <dbReference type="ARBA" id="ARBA00017959"/>
    </source>
</evidence>
<dbReference type="GO" id="GO:0006419">
    <property type="term" value="P:alanyl-tRNA aminoacylation"/>
    <property type="evidence" value="ECO:0007669"/>
    <property type="project" value="InterPro"/>
</dbReference>
<evidence type="ECO:0000256" key="8">
    <source>
        <dbReference type="ARBA" id="ARBA00022741"/>
    </source>
</evidence>
<reference evidence="16" key="1">
    <citation type="journal article" date="2020" name="mSystems">
        <title>Genome- and Community-Level Interaction Insights into Carbon Utilization and Element Cycling Functions of Hydrothermarchaeota in Hydrothermal Sediment.</title>
        <authorList>
            <person name="Zhou Z."/>
            <person name="Liu Y."/>
            <person name="Xu W."/>
            <person name="Pan J."/>
            <person name="Luo Z.H."/>
            <person name="Li M."/>
        </authorList>
    </citation>
    <scope>NUCLEOTIDE SEQUENCE [LARGE SCALE GENOMIC DNA]</scope>
    <source>
        <strain evidence="16">SpSt-62</strain>
    </source>
</reference>
<evidence type="ECO:0000313" key="16">
    <source>
        <dbReference type="EMBL" id="HGU59773.1"/>
    </source>
</evidence>
<dbReference type="Pfam" id="PF02272">
    <property type="entry name" value="DHHA1"/>
    <property type="match status" value="1"/>
</dbReference>
<evidence type="ECO:0000256" key="4">
    <source>
        <dbReference type="ARBA" id="ARBA00022490"/>
    </source>
</evidence>
<dbReference type="FunFam" id="3.30.54.20:FF:000005">
    <property type="entry name" value="Alanine--tRNA ligase"/>
    <property type="match status" value="1"/>
</dbReference>
<protein>
    <recommendedName>
        <fullName evidence="3">Alanine--tRNA ligase</fullName>
        <ecNumber evidence="2">6.1.1.7</ecNumber>
    </recommendedName>
</protein>
<organism evidence="16">
    <name type="scientific">Geoglobus ahangari</name>
    <dbReference type="NCBI Taxonomy" id="113653"/>
    <lineage>
        <taxon>Archaea</taxon>
        <taxon>Methanobacteriati</taxon>
        <taxon>Methanobacteriota</taxon>
        <taxon>Archaeoglobi</taxon>
        <taxon>Archaeoglobales</taxon>
        <taxon>Archaeoglobaceae</taxon>
        <taxon>Geoglobus</taxon>
    </lineage>
</organism>
<dbReference type="SMART" id="SM00863">
    <property type="entry name" value="tRNA_SAD"/>
    <property type="match status" value="1"/>
</dbReference>
<comment type="similarity">
    <text evidence="1">Belongs to the class-II aminoacyl-tRNA synthetase family.</text>
</comment>
<evidence type="ECO:0000256" key="9">
    <source>
        <dbReference type="ARBA" id="ARBA00022833"/>
    </source>
</evidence>
<keyword evidence="10" id="KW-0067">ATP-binding</keyword>
<dbReference type="GO" id="GO:0046872">
    <property type="term" value="F:metal ion binding"/>
    <property type="evidence" value="ECO:0007669"/>
    <property type="project" value="UniProtKB-KW"/>
</dbReference>
<keyword evidence="6" id="KW-0436">Ligase</keyword>
<comment type="caution">
    <text evidence="16">The sequence shown here is derived from an EMBL/GenBank/DDBJ whole genome shotgun (WGS) entry which is preliminary data.</text>
</comment>
<dbReference type="InterPro" id="IPR050058">
    <property type="entry name" value="Ala-tRNA_ligase"/>
</dbReference>
<evidence type="ECO:0000256" key="11">
    <source>
        <dbReference type="ARBA" id="ARBA00022884"/>
    </source>
</evidence>
<dbReference type="InterPro" id="IPR018165">
    <property type="entry name" value="Ala-tRNA-synth_IIc_core"/>
</dbReference>
<evidence type="ECO:0000256" key="2">
    <source>
        <dbReference type="ARBA" id="ARBA00013168"/>
    </source>
</evidence>
<proteinExistence type="inferred from homology"/>
<evidence type="ECO:0000256" key="5">
    <source>
        <dbReference type="ARBA" id="ARBA00022555"/>
    </source>
</evidence>
<dbReference type="InterPro" id="IPR012947">
    <property type="entry name" value="tRNA_SAD"/>
</dbReference>
<dbReference type="EC" id="6.1.1.7" evidence="2"/>
<accession>A0A7C4S621</accession>
<evidence type="ECO:0000256" key="14">
    <source>
        <dbReference type="SAM" id="Coils"/>
    </source>
</evidence>
<keyword evidence="14" id="KW-0175">Coiled coil</keyword>
<dbReference type="EMBL" id="DTAK01000047">
    <property type="protein sequence ID" value="HGU59773.1"/>
    <property type="molecule type" value="Genomic_DNA"/>
</dbReference>
<dbReference type="GO" id="GO:0000049">
    <property type="term" value="F:tRNA binding"/>
    <property type="evidence" value="ECO:0007669"/>
    <property type="project" value="UniProtKB-KW"/>
</dbReference>
<dbReference type="AlphaFoldDB" id="A0A7C4S621"/>
<dbReference type="Gene3D" id="3.30.54.20">
    <property type="match status" value="1"/>
</dbReference>
<keyword evidence="8" id="KW-0547">Nucleotide-binding</keyword>
<dbReference type="InterPro" id="IPR018163">
    <property type="entry name" value="Thr/Ala-tRNA-synth_IIc_edit"/>
</dbReference>
<evidence type="ECO:0000256" key="10">
    <source>
        <dbReference type="ARBA" id="ARBA00022840"/>
    </source>
</evidence>
<dbReference type="SUPFAM" id="SSF55186">
    <property type="entry name" value="ThrRS/AlaRS common domain"/>
    <property type="match status" value="1"/>
</dbReference>
<dbReference type="Gene3D" id="6.10.250.550">
    <property type="match status" value="1"/>
</dbReference>
<dbReference type="Pfam" id="PF07973">
    <property type="entry name" value="tRNA_SAD"/>
    <property type="match status" value="1"/>
</dbReference>
<keyword evidence="7" id="KW-0479">Metal-binding</keyword>
<evidence type="ECO:0000256" key="12">
    <source>
        <dbReference type="ARBA" id="ARBA00022917"/>
    </source>
</evidence>
<name>A0A7C4S621_9EURY</name>
<dbReference type="FunFam" id="3.10.310.40:FF:000001">
    <property type="entry name" value="Alanine--tRNA ligase"/>
    <property type="match status" value="1"/>
</dbReference>
<evidence type="ECO:0000259" key="15">
    <source>
        <dbReference type="PROSITE" id="PS50860"/>
    </source>
</evidence>
<evidence type="ECO:0000256" key="13">
    <source>
        <dbReference type="ARBA" id="ARBA00023146"/>
    </source>
</evidence>
<keyword evidence="5" id="KW-0820">tRNA-binding</keyword>
<dbReference type="InterPro" id="IPR003156">
    <property type="entry name" value="DHHA1_dom"/>
</dbReference>
<sequence>MYGRLEQEKNRQKARLDVTHYKRPSEDEIREIELEVNREIMANKDISWKFMDRIKAEQLYGFRLYQGGVPPGREIRVVRVGDDVQACGGTHCEKTGEIGVFKIIRVESIQDGVLRFEFAAGEAALEHIAKNESILKEASSILRVQPEILPKTVNRFFEEWKEQRKTIEKLQDEIAKIKAEILERDAEDFEDLKIIVEIMKEDPKMLAKIGIKLAEKGYVGVLLSEYDGVKITTFSGHEKVDARDLMKIIGRLIKGGGGGRKDLAQGAGQIMPSKDEVIAEIITYLRERL</sequence>
<dbReference type="PANTHER" id="PTHR11777">
    <property type="entry name" value="ALANYL-TRNA SYNTHETASE"/>
    <property type="match status" value="1"/>
</dbReference>
<keyword evidence="11" id="KW-0694">RNA-binding</keyword>
<dbReference type="GO" id="GO:0004813">
    <property type="term" value="F:alanine-tRNA ligase activity"/>
    <property type="evidence" value="ECO:0007669"/>
    <property type="project" value="UniProtKB-EC"/>
</dbReference>
<dbReference type="PANTHER" id="PTHR11777:SF9">
    <property type="entry name" value="ALANINE--TRNA LIGASE, CYTOPLASMIC"/>
    <property type="match status" value="1"/>
</dbReference>
<dbReference type="GO" id="GO:0005524">
    <property type="term" value="F:ATP binding"/>
    <property type="evidence" value="ECO:0007669"/>
    <property type="project" value="UniProtKB-KW"/>
</dbReference>
<gene>
    <name evidence="16" type="ORF">ENT89_06465</name>
</gene>
<dbReference type="GO" id="GO:0002161">
    <property type="term" value="F:aminoacyl-tRNA deacylase activity"/>
    <property type="evidence" value="ECO:0007669"/>
    <property type="project" value="UniProtKB-ARBA"/>
</dbReference>
<keyword evidence="9" id="KW-0862">Zinc</keyword>
<evidence type="ECO:0000256" key="7">
    <source>
        <dbReference type="ARBA" id="ARBA00022723"/>
    </source>
</evidence>
<feature type="domain" description="Alanyl-transfer RNA synthetases family profile" evidence="15">
    <location>
        <begin position="12"/>
        <end position="130"/>
    </location>
</feature>
<keyword evidence="4" id="KW-0963">Cytoplasm</keyword>